<evidence type="ECO:0000313" key="1">
    <source>
        <dbReference type="EMBL" id="KKN72137.1"/>
    </source>
</evidence>
<dbReference type="AlphaFoldDB" id="A0A0F9TAZ2"/>
<sequence>MPVVPKKGVGEVRSIAQPTPVSGLSAPIAAFGGAEAQSLQRFGSVVGDIGGAASDLAIRRQNDQNALDVLNALSSGVAETDVFLKTGDDPIYGRKGGDARDISNEASQFFDEVGGRLSGELNPNAQNAFSLQWTNFTRRQLSNISGYQLDQIEFEKKVTLDRRMESLKNEVLADPFDSSTFNSALLQGNGAIRALIQNEQLANDMFEDFRSDLILSNAAVLGSTSPEIALSFLDQLGTVNNRVDQVQVSKLRVQLLDDLENKNAFELADMAAGIGGIEAQADFVDEQTDVRGGGFTVDEARKAITILGDRARREGISDVTERENRLKITLKYVNDGGRIEDLSLEEKAQLRFDKNLEFIIEYEGKLVRGEMPGPGNTGVFLDLLKLSGSPDIEDINNFIGTPIEILHAQGVLSESQAEKLIKEQNKARQNLDAFKKDQHGIRSEAKVLELVLNAAKLGDKDVKNVDDLRRSTLLQAELEGLKEEFRIQNGRPPTSDELQSLGLGLLTKIEIPRFNKQTRKLSEEFVEREFFTLNLTGERQNIPRAVAGIIADGLTLVDEEPTPENIRVLAQGALERGIFLNKLLTAQDYADIWREIVPEEESVLLRTQREKFLANPNQIRGFSLGGRR</sequence>
<gene>
    <name evidence="1" type="ORF">LCGC14_0414230</name>
</gene>
<organism evidence="1">
    <name type="scientific">marine sediment metagenome</name>
    <dbReference type="NCBI Taxonomy" id="412755"/>
    <lineage>
        <taxon>unclassified sequences</taxon>
        <taxon>metagenomes</taxon>
        <taxon>ecological metagenomes</taxon>
    </lineage>
</organism>
<accession>A0A0F9TAZ2</accession>
<protein>
    <submittedName>
        <fullName evidence="1">Uncharacterized protein</fullName>
    </submittedName>
</protein>
<reference evidence="1" key="1">
    <citation type="journal article" date="2015" name="Nature">
        <title>Complex archaea that bridge the gap between prokaryotes and eukaryotes.</title>
        <authorList>
            <person name="Spang A."/>
            <person name="Saw J.H."/>
            <person name="Jorgensen S.L."/>
            <person name="Zaremba-Niedzwiedzka K."/>
            <person name="Martijn J."/>
            <person name="Lind A.E."/>
            <person name="van Eijk R."/>
            <person name="Schleper C."/>
            <person name="Guy L."/>
            <person name="Ettema T.J."/>
        </authorList>
    </citation>
    <scope>NUCLEOTIDE SEQUENCE</scope>
</reference>
<proteinExistence type="predicted"/>
<name>A0A0F9TAZ2_9ZZZZ</name>
<dbReference type="EMBL" id="LAZR01000369">
    <property type="protein sequence ID" value="KKN72137.1"/>
    <property type="molecule type" value="Genomic_DNA"/>
</dbReference>
<comment type="caution">
    <text evidence="1">The sequence shown here is derived from an EMBL/GenBank/DDBJ whole genome shotgun (WGS) entry which is preliminary data.</text>
</comment>